<evidence type="ECO:0000313" key="2">
    <source>
        <dbReference type="Proteomes" id="UP000246702"/>
    </source>
</evidence>
<dbReference type="AlphaFoldDB" id="A0A317XAL1"/>
<evidence type="ECO:0000313" key="1">
    <source>
        <dbReference type="EMBL" id="PWY95624.1"/>
    </source>
</evidence>
<accession>A0A317XAL1</accession>
<keyword evidence="2" id="KW-1185">Reference proteome</keyword>
<protein>
    <submittedName>
        <fullName evidence="1">Uncharacterized protein</fullName>
    </submittedName>
</protein>
<organism evidence="1 2">
    <name type="scientific">Aspergillus sclerotioniger CBS 115572</name>
    <dbReference type="NCBI Taxonomy" id="1450535"/>
    <lineage>
        <taxon>Eukaryota</taxon>
        <taxon>Fungi</taxon>
        <taxon>Dikarya</taxon>
        <taxon>Ascomycota</taxon>
        <taxon>Pezizomycotina</taxon>
        <taxon>Eurotiomycetes</taxon>
        <taxon>Eurotiomycetidae</taxon>
        <taxon>Eurotiales</taxon>
        <taxon>Aspergillaceae</taxon>
        <taxon>Aspergillus</taxon>
        <taxon>Aspergillus subgen. Circumdati</taxon>
    </lineage>
</organism>
<sequence length="177" mass="19595">MLDRGVMDKLSRYLPRTYYLLPTTTFSDTSASTAVHESAEAEPGLSRIAIPTNVVFVSSVACLGRVGGIPTPSRAPPDSLRARERQKDLLIAVCLPACLPMTTPQIKFVHPAQVHIPESNQEVGTRHCRALHRLLCGVRREGRGDRSGHRTIAVIFSNVRLPRNQASGHRNRRSIQR</sequence>
<dbReference type="EMBL" id="MSFK01000002">
    <property type="protein sequence ID" value="PWY95624.1"/>
    <property type="molecule type" value="Genomic_DNA"/>
</dbReference>
<dbReference type="Proteomes" id="UP000246702">
    <property type="component" value="Unassembled WGS sequence"/>
</dbReference>
<gene>
    <name evidence="1" type="ORF">BO94DRAFT_131605</name>
</gene>
<name>A0A317XAL1_9EURO</name>
<dbReference type="GeneID" id="37107791"/>
<comment type="caution">
    <text evidence="1">The sequence shown here is derived from an EMBL/GenBank/DDBJ whole genome shotgun (WGS) entry which is preliminary data.</text>
</comment>
<reference evidence="1 2" key="1">
    <citation type="submission" date="2016-12" db="EMBL/GenBank/DDBJ databases">
        <title>The genomes of Aspergillus section Nigri reveals drivers in fungal speciation.</title>
        <authorList>
            <consortium name="DOE Joint Genome Institute"/>
            <person name="Vesth T.C."/>
            <person name="Nybo J."/>
            <person name="Theobald S."/>
            <person name="Brandl J."/>
            <person name="Frisvad J.C."/>
            <person name="Nielsen K.F."/>
            <person name="Lyhne E.K."/>
            <person name="Kogle M.E."/>
            <person name="Kuo A."/>
            <person name="Riley R."/>
            <person name="Clum A."/>
            <person name="Nolan M."/>
            <person name="Lipzen A."/>
            <person name="Salamov A."/>
            <person name="Henrissat B."/>
            <person name="Wiebenga A."/>
            <person name="De Vries R.P."/>
            <person name="Grigoriev I.V."/>
            <person name="Mortensen U.H."/>
            <person name="Andersen M.R."/>
            <person name="Baker S.E."/>
        </authorList>
    </citation>
    <scope>NUCLEOTIDE SEQUENCE [LARGE SCALE GENOMIC DNA]</scope>
    <source>
        <strain evidence="1 2">CBS 115572</strain>
    </source>
</reference>
<proteinExistence type="predicted"/>
<dbReference type="RefSeq" id="XP_025472385.1">
    <property type="nucleotide sequence ID" value="XM_025605648.1"/>
</dbReference>